<organism evidence="2 3">
    <name type="scientific">Streblomastix strix</name>
    <dbReference type="NCBI Taxonomy" id="222440"/>
    <lineage>
        <taxon>Eukaryota</taxon>
        <taxon>Metamonada</taxon>
        <taxon>Preaxostyla</taxon>
        <taxon>Oxymonadida</taxon>
        <taxon>Streblomastigidae</taxon>
        <taxon>Streblomastix</taxon>
    </lineage>
</organism>
<dbReference type="EMBL" id="SNRW01001698">
    <property type="protein sequence ID" value="KAA6395387.1"/>
    <property type="molecule type" value="Genomic_DNA"/>
</dbReference>
<gene>
    <name evidence="2" type="ORF">EZS28_009089</name>
</gene>
<name>A0A5J4WK15_9EUKA</name>
<evidence type="ECO:0000313" key="3">
    <source>
        <dbReference type="Proteomes" id="UP000324800"/>
    </source>
</evidence>
<comment type="caution">
    <text evidence="2">The sequence shown here is derived from an EMBL/GenBank/DDBJ whole genome shotgun (WGS) entry which is preliminary data.</text>
</comment>
<proteinExistence type="predicted"/>
<dbReference type="AlphaFoldDB" id="A0A5J4WK15"/>
<accession>A0A5J4WK15</accession>
<reference evidence="2 3" key="1">
    <citation type="submission" date="2019-03" db="EMBL/GenBank/DDBJ databases">
        <title>Single cell metagenomics reveals metabolic interactions within the superorganism composed of flagellate Streblomastix strix and complex community of Bacteroidetes bacteria on its surface.</title>
        <authorList>
            <person name="Treitli S.C."/>
            <person name="Kolisko M."/>
            <person name="Husnik F."/>
            <person name="Keeling P."/>
            <person name="Hampl V."/>
        </authorList>
    </citation>
    <scope>NUCLEOTIDE SEQUENCE [LARGE SCALE GENOMIC DNA]</scope>
    <source>
        <strain evidence="2">ST1C</strain>
    </source>
</reference>
<dbReference type="Proteomes" id="UP000324800">
    <property type="component" value="Unassembled WGS sequence"/>
</dbReference>
<evidence type="ECO:0000313" key="2">
    <source>
        <dbReference type="EMBL" id="KAA6395387.1"/>
    </source>
</evidence>
<sequence>MDEQVQQSGYQQSTVSDKLGYRSHIRQRLPEIDFYTNKGLEQSYLTYNEQLVQRVQNVQTLENEKDYQRFSELAKDIRNRIQAQPRQQVYATLMDLIDKIKEIQFKKIWSNQPSFEEWRKYKKDTEDKIYSKWKGVEEDINGDNFPEFVVRDDKGFIHSAYGLQITIPIKRQRVTKYFRENPSKEEGQEKHYKQSKEDDKPAKDYRSFIKKYLSPFLKERGYTVAKYIQSIKVDYGKELLLHGYCNIKINHINHNRLLGLMQLQQQQVRN</sequence>
<evidence type="ECO:0000256" key="1">
    <source>
        <dbReference type="SAM" id="MobiDB-lite"/>
    </source>
</evidence>
<protein>
    <submittedName>
        <fullName evidence="2">Uncharacterized protein</fullName>
    </submittedName>
</protein>
<feature type="region of interest" description="Disordered" evidence="1">
    <location>
        <begin position="181"/>
        <end position="201"/>
    </location>
</feature>